<evidence type="ECO:0000259" key="1">
    <source>
        <dbReference type="Pfam" id="PF01814"/>
    </source>
</evidence>
<dbReference type="PANTHER" id="PTHR38048:SF1">
    <property type="entry name" value="HEMERYTHRIN-LIKE DOMAIN-CONTAINING PROTEIN"/>
    <property type="match status" value="1"/>
</dbReference>
<name>A0A8K0NF12_9HYPO</name>
<proteinExistence type="predicted"/>
<organism evidence="2 3">
    <name type="scientific">Claviceps africana</name>
    <dbReference type="NCBI Taxonomy" id="83212"/>
    <lineage>
        <taxon>Eukaryota</taxon>
        <taxon>Fungi</taxon>
        <taxon>Dikarya</taxon>
        <taxon>Ascomycota</taxon>
        <taxon>Pezizomycotina</taxon>
        <taxon>Sordariomycetes</taxon>
        <taxon>Hypocreomycetidae</taxon>
        <taxon>Hypocreales</taxon>
        <taxon>Clavicipitaceae</taxon>
        <taxon>Claviceps</taxon>
    </lineage>
</organism>
<dbReference type="OrthoDB" id="10044044at2759"/>
<evidence type="ECO:0000313" key="3">
    <source>
        <dbReference type="Proteomes" id="UP000811619"/>
    </source>
</evidence>
<dbReference type="InterPro" id="IPR053206">
    <property type="entry name" value="Dimeric_xanthone_biosynth"/>
</dbReference>
<dbReference type="Pfam" id="PF01814">
    <property type="entry name" value="Hemerythrin"/>
    <property type="match status" value="1"/>
</dbReference>
<dbReference type="Proteomes" id="UP000811619">
    <property type="component" value="Unassembled WGS sequence"/>
</dbReference>
<feature type="domain" description="Hemerythrin-like" evidence="1">
    <location>
        <begin position="33"/>
        <end position="127"/>
    </location>
</feature>
<sequence>TTTTPQARFLPPILDPPHTAAATSRLPQNLTQKQFLSTAISLAEHLAAHHSIEEVHIFPCLAPRMPEFDPQRGPLVRQHALIHEGLVGFEDYVRRCHDGELPLEMATLRHKMDAWGDVLWAHLDEEVRLLGAERMRAIWSKEEMMALPI</sequence>
<feature type="non-terminal residue" evidence="2">
    <location>
        <position position="1"/>
    </location>
</feature>
<accession>A0A8K0NF12</accession>
<keyword evidence="3" id="KW-1185">Reference proteome</keyword>
<gene>
    <name evidence="2" type="ORF">E4U42_002094</name>
</gene>
<dbReference type="Gene3D" id="1.20.120.520">
    <property type="entry name" value="nmb1532 protein domain like"/>
    <property type="match status" value="1"/>
</dbReference>
<comment type="caution">
    <text evidence="2">The sequence shown here is derived from an EMBL/GenBank/DDBJ whole genome shotgun (WGS) entry which is preliminary data.</text>
</comment>
<protein>
    <recommendedName>
        <fullName evidence="1">Hemerythrin-like domain-containing protein</fullName>
    </recommendedName>
</protein>
<dbReference type="InterPro" id="IPR012312">
    <property type="entry name" value="Hemerythrin-like"/>
</dbReference>
<dbReference type="EMBL" id="SRPY01001711">
    <property type="protein sequence ID" value="KAG5912624.1"/>
    <property type="molecule type" value="Genomic_DNA"/>
</dbReference>
<dbReference type="PANTHER" id="PTHR38048">
    <property type="entry name" value="EXPRESSED PROTEIN"/>
    <property type="match status" value="1"/>
</dbReference>
<evidence type="ECO:0000313" key="2">
    <source>
        <dbReference type="EMBL" id="KAG5912624.1"/>
    </source>
</evidence>
<dbReference type="AlphaFoldDB" id="A0A8K0NF12"/>
<reference evidence="2" key="1">
    <citation type="journal article" date="2020" name="bioRxiv">
        <title>Whole genome comparisons of ergot fungi reveals the divergence and evolution of species within the genus Claviceps are the result of varying mechanisms driving genome evolution and host range expansion.</title>
        <authorList>
            <person name="Wyka S.A."/>
            <person name="Mondo S.J."/>
            <person name="Liu M."/>
            <person name="Dettman J."/>
            <person name="Nalam V."/>
            <person name="Broders K.D."/>
        </authorList>
    </citation>
    <scope>NUCLEOTIDE SEQUENCE</scope>
    <source>
        <strain evidence="2">CCC 489</strain>
    </source>
</reference>